<dbReference type="AlphaFoldDB" id="W0DNF7"/>
<feature type="domain" description="Amidohydrolase-related" evidence="2">
    <location>
        <begin position="43"/>
        <end position="278"/>
    </location>
</feature>
<dbReference type="InterPro" id="IPR032466">
    <property type="entry name" value="Metal_Hydrolase"/>
</dbReference>
<feature type="chain" id="PRO_5004786894" description="Amidohydrolase-related domain-containing protein" evidence="1">
    <location>
        <begin position="27"/>
        <end position="286"/>
    </location>
</feature>
<keyword evidence="1" id="KW-0732">Signal</keyword>
<dbReference type="GO" id="GO:0016787">
    <property type="term" value="F:hydrolase activity"/>
    <property type="evidence" value="ECO:0007669"/>
    <property type="project" value="InterPro"/>
</dbReference>
<evidence type="ECO:0000259" key="2">
    <source>
        <dbReference type="Pfam" id="PF04909"/>
    </source>
</evidence>
<evidence type="ECO:0000313" key="3">
    <source>
        <dbReference type="EMBL" id="AHF00125.1"/>
    </source>
</evidence>
<dbReference type="OrthoDB" id="3982782at2"/>
<accession>W0DNF7</accession>
<dbReference type="Gene3D" id="3.20.20.140">
    <property type="entry name" value="Metal-dependent hydrolases"/>
    <property type="match status" value="1"/>
</dbReference>
<dbReference type="SUPFAM" id="SSF51556">
    <property type="entry name" value="Metallo-dependent hydrolases"/>
    <property type="match status" value="1"/>
</dbReference>
<sequence length="286" mass="32003">MPARIIRRLSAVALLTLLLVPWAAHPDALPLFDTHLHYNVPHAEALPPEQASAALVDAGIVRAVVSTRTDELAEALMQAAPGRILPFLDVYDSPAHKQTWMHQEELPERVRARLDAGLATGAWRGIGELHLFADDRHSPVFQELLELAHRRGLPVMIHGDPAVIDRAYEIEPDALILWAHAGSFPYPPLLHDYLERYPSLYVDLSMRSERLNPPGGMPLEWQDLLIEHADRFLIGADTFSTRRWMELDDHVAGIRAWLAQLPPDVARHIGHDNAAALFAEEAAPRN</sequence>
<dbReference type="InterPro" id="IPR006680">
    <property type="entry name" value="Amidohydro-rel"/>
</dbReference>
<proteinExistence type="predicted"/>
<protein>
    <recommendedName>
        <fullName evidence="2">Amidohydrolase-related domain-containing protein</fullName>
    </recommendedName>
</protein>
<organism evidence="3 4">
    <name type="scientific">Thioalkalivibrio paradoxus ARh 1</name>
    <dbReference type="NCBI Taxonomy" id="713585"/>
    <lineage>
        <taxon>Bacteria</taxon>
        <taxon>Pseudomonadati</taxon>
        <taxon>Pseudomonadota</taxon>
        <taxon>Gammaproteobacteria</taxon>
        <taxon>Chromatiales</taxon>
        <taxon>Ectothiorhodospiraceae</taxon>
        <taxon>Thioalkalivibrio</taxon>
    </lineage>
</organism>
<dbReference type="KEGG" id="tti:THITH_09960"/>
<dbReference type="STRING" id="713585.THITH_09960"/>
<dbReference type="HOGENOM" id="CLU_979618_0_0_6"/>
<dbReference type="EMBL" id="CP007029">
    <property type="protein sequence ID" value="AHF00125.1"/>
    <property type="molecule type" value="Genomic_DNA"/>
</dbReference>
<evidence type="ECO:0000256" key="1">
    <source>
        <dbReference type="SAM" id="SignalP"/>
    </source>
</evidence>
<feature type="signal peptide" evidence="1">
    <location>
        <begin position="1"/>
        <end position="26"/>
    </location>
</feature>
<keyword evidence="4" id="KW-1185">Reference proteome</keyword>
<reference evidence="3 4" key="1">
    <citation type="submission" date="2013-12" db="EMBL/GenBank/DDBJ databases">
        <authorList>
            <consortium name="DOE Joint Genome Institute"/>
            <person name="Muyzer G."/>
            <person name="Huntemann M."/>
            <person name="Han J."/>
            <person name="Chen A."/>
            <person name="Kyrpides N."/>
            <person name="Mavromatis K."/>
            <person name="Markowitz V."/>
            <person name="Palaniappan K."/>
            <person name="Ivanova N."/>
            <person name="Schaumberg A."/>
            <person name="Pati A."/>
            <person name="Liolios K."/>
            <person name="Nordberg H.P."/>
            <person name="Cantor M.N."/>
            <person name="Hua S.X."/>
            <person name="Woyke T."/>
        </authorList>
    </citation>
    <scope>NUCLEOTIDE SEQUENCE [LARGE SCALE GENOMIC DNA]</scope>
    <source>
        <strain evidence="3 4">ARh 1</strain>
    </source>
</reference>
<gene>
    <name evidence="3" type="ORF">THITH_09960</name>
</gene>
<dbReference type="Pfam" id="PF04909">
    <property type="entry name" value="Amidohydro_2"/>
    <property type="match status" value="1"/>
</dbReference>
<evidence type="ECO:0000313" key="4">
    <source>
        <dbReference type="Proteomes" id="UP000005289"/>
    </source>
</evidence>
<dbReference type="Proteomes" id="UP000005289">
    <property type="component" value="Chromosome"/>
</dbReference>
<name>W0DNF7_9GAMM</name>
<dbReference type="RefSeq" id="WP_006748319.1">
    <property type="nucleotide sequence ID" value="NZ_CP007029.1"/>
</dbReference>